<proteinExistence type="predicted"/>
<gene>
    <name evidence="1" type="ORF">HGH92_02035</name>
</gene>
<evidence type="ECO:0000313" key="2">
    <source>
        <dbReference type="Proteomes" id="UP000570474"/>
    </source>
</evidence>
<keyword evidence="2" id="KW-1185">Reference proteome</keyword>
<accession>A0A847RQS6</accession>
<sequence>MQYSLPYFGEINLAQLEEYYQATTASGVKLDLNFEHTSVDVRMADLIKSWLQDIEQLDNQNILAIQHDFATGEGETRDYIRFYIEELENEEVAGIIGDAGSDEEKSTALLHKLRLKRVGFYPDGKYGTADFAIFDYTIDINGKPCDQLLVLKWKEPRQLAEITWES</sequence>
<evidence type="ECO:0000313" key="1">
    <source>
        <dbReference type="EMBL" id="NLR63075.1"/>
    </source>
</evidence>
<dbReference type="Proteomes" id="UP000570474">
    <property type="component" value="Unassembled WGS sequence"/>
</dbReference>
<dbReference type="RefSeq" id="WP_168869093.1">
    <property type="nucleotide sequence ID" value="NZ_JABAIA010000001.1"/>
</dbReference>
<name>A0A847RQS6_9BACT</name>
<dbReference type="AlphaFoldDB" id="A0A847RQS6"/>
<reference evidence="1 2" key="1">
    <citation type="submission" date="2020-04" db="EMBL/GenBank/DDBJ databases">
        <authorList>
            <person name="Yin C."/>
        </authorList>
    </citation>
    <scope>NUCLEOTIDE SEQUENCE [LARGE SCALE GENOMIC DNA]</scope>
    <source>
        <strain evidence="1 2">Ae27</strain>
    </source>
</reference>
<organism evidence="1 2">
    <name type="scientific">Chitinophaga varians</name>
    <dbReference type="NCBI Taxonomy" id="2202339"/>
    <lineage>
        <taxon>Bacteria</taxon>
        <taxon>Pseudomonadati</taxon>
        <taxon>Bacteroidota</taxon>
        <taxon>Chitinophagia</taxon>
        <taxon>Chitinophagales</taxon>
        <taxon>Chitinophagaceae</taxon>
        <taxon>Chitinophaga</taxon>
    </lineage>
</organism>
<protein>
    <submittedName>
        <fullName evidence="1">DUF2004 domain-containing protein</fullName>
    </submittedName>
</protein>
<comment type="caution">
    <text evidence="1">The sequence shown here is derived from an EMBL/GenBank/DDBJ whole genome shotgun (WGS) entry which is preliminary data.</text>
</comment>
<dbReference type="EMBL" id="JABAIA010000001">
    <property type="protein sequence ID" value="NLR63075.1"/>
    <property type="molecule type" value="Genomic_DNA"/>
</dbReference>